<organism evidence="2 3">
    <name type="scientific">Capronia coronata CBS 617.96</name>
    <dbReference type="NCBI Taxonomy" id="1182541"/>
    <lineage>
        <taxon>Eukaryota</taxon>
        <taxon>Fungi</taxon>
        <taxon>Dikarya</taxon>
        <taxon>Ascomycota</taxon>
        <taxon>Pezizomycotina</taxon>
        <taxon>Eurotiomycetes</taxon>
        <taxon>Chaetothyriomycetidae</taxon>
        <taxon>Chaetothyriales</taxon>
        <taxon>Herpotrichiellaceae</taxon>
        <taxon>Capronia</taxon>
    </lineage>
</organism>
<evidence type="ECO:0000313" key="2">
    <source>
        <dbReference type="EMBL" id="EXJ96445.1"/>
    </source>
</evidence>
<protein>
    <submittedName>
        <fullName evidence="2">Uncharacterized protein</fullName>
    </submittedName>
</protein>
<evidence type="ECO:0000256" key="1">
    <source>
        <dbReference type="SAM" id="MobiDB-lite"/>
    </source>
</evidence>
<reference evidence="2 3" key="1">
    <citation type="submission" date="2013-03" db="EMBL/GenBank/DDBJ databases">
        <title>The Genome Sequence of Capronia coronata CBS 617.96.</title>
        <authorList>
            <consortium name="The Broad Institute Genomics Platform"/>
            <person name="Cuomo C."/>
            <person name="de Hoog S."/>
            <person name="Gorbushina A."/>
            <person name="Walker B."/>
            <person name="Young S.K."/>
            <person name="Zeng Q."/>
            <person name="Gargeya S."/>
            <person name="Fitzgerald M."/>
            <person name="Haas B."/>
            <person name="Abouelleil A."/>
            <person name="Allen A.W."/>
            <person name="Alvarado L."/>
            <person name="Arachchi H.M."/>
            <person name="Berlin A.M."/>
            <person name="Chapman S.B."/>
            <person name="Gainer-Dewar J."/>
            <person name="Goldberg J."/>
            <person name="Griggs A."/>
            <person name="Gujja S."/>
            <person name="Hansen M."/>
            <person name="Howarth C."/>
            <person name="Imamovic A."/>
            <person name="Ireland A."/>
            <person name="Larimer J."/>
            <person name="McCowan C."/>
            <person name="Murphy C."/>
            <person name="Pearson M."/>
            <person name="Poon T.W."/>
            <person name="Priest M."/>
            <person name="Roberts A."/>
            <person name="Saif S."/>
            <person name="Shea T."/>
            <person name="Sisk P."/>
            <person name="Sykes S."/>
            <person name="Wortman J."/>
            <person name="Nusbaum C."/>
            <person name="Birren B."/>
        </authorList>
    </citation>
    <scope>NUCLEOTIDE SEQUENCE [LARGE SCALE GENOMIC DNA]</scope>
    <source>
        <strain evidence="2 3">CBS 617.96</strain>
    </source>
</reference>
<feature type="compositionally biased region" description="Polar residues" evidence="1">
    <location>
        <begin position="34"/>
        <end position="44"/>
    </location>
</feature>
<evidence type="ECO:0000313" key="3">
    <source>
        <dbReference type="Proteomes" id="UP000019484"/>
    </source>
</evidence>
<dbReference type="OrthoDB" id="4150178at2759"/>
<dbReference type="HOGENOM" id="CLU_070110_0_0_1"/>
<feature type="region of interest" description="Disordered" evidence="1">
    <location>
        <begin position="59"/>
        <end position="105"/>
    </location>
</feature>
<keyword evidence="3" id="KW-1185">Reference proteome</keyword>
<dbReference type="EMBL" id="AMWN01000001">
    <property type="protein sequence ID" value="EXJ96445.1"/>
    <property type="molecule type" value="Genomic_DNA"/>
</dbReference>
<dbReference type="GeneID" id="19156473"/>
<feature type="compositionally biased region" description="Basic and acidic residues" evidence="1">
    <location>
        <begin position="90"/>
        <end position="105"/>
    </location>
</feature>
<dbReference type="RefSeq" id="XP_007720674.1">
    <property type="nucleotide sequence ID" value="XM_007722484.1"/>
</dbReference>
<feature type="compositionally biased region" description="Low complexity" evidence="1">
    <location>
        <begin position="22"/>
        <end position="33"/>
    </location>
</feature>
<name>W9Z3B9_9EURO</name>
<dbReference type="AlphaFoldDB" id="W9Z3B9"/>
<feature type="compositionally biased region" description="Acidic residues" evidence="1">
    <location>
        <begin position="341"/>
        <end position="368"/>
    </location>
</feature>
<feature type="compositionally biased region" description="Polar residues" evidence="1">
    <location>
        <begin position="1"/>
        <end position="11"/>
    </location>
</feature>
<comment type="caution">
    <text evidence="2">The sequence shown here is derived from an EMBL/GenBank/DDBJ whole genome shotgun (WGS) entry which is preliminary data.</text>
</comment>
<proteinExistence type="predicted"/>
<feature type="region of interest" description="Disordered" evidence="1">
    <location>
        <begin position="337"/>
        <end position="368"/>
    </location>
</feature>
<gene>
    <name evidence="2" type="ORF">A1O1_01571</name>
</gene>
<dbReference type="Proteomes" id="UP000019484">
    <property type="component" value="Unassembled WGS sequence"/>
</dbReference>
<feature type="region of interest" description="Disordered" evidence="1">
    <location>
        <begin position="1"/>
        <end position="44"/>
    </location>
</feature>
<accession>W9Z3B9</accession>
<sequence>MSSPYKPTTESTDLDKSKMNDTAATATATATATDQAMTGSSADTSLPKFRDVFRIRLPRGAGTGSDRHKNVAWTNVPTNRTLRRLPKLPDSPERPSSRTEIDRNLNNRIGREEFLAKLKDWKTENSKLHARNKDRKTESSKLPDQFYDFNTTELTRESILAVFPTKWVWQETHMAALQSSRIHHKGLLSRLAYLSVFKRTIVPKLLLRSHMIKSGNWTLNEQILCNHRDWMLYWIGMSAGMMDKVVKHANWLKLLEDEYIKIEPVWREFWALQDIRTPIFSLDRLPLTRKQTPSPDLYEELANHNKKRLFLQSRIVEGREVLAKFYEDPPAWLEWRSVGTDDNDAGEQPETGFVEEIEEDRESEEFVL</sequence>